<protein>
    <submittedName>
        <fullName evidence="3">Uncharacterized protein</fullName>
    </submittedName>
</protein>
<proteinExistence type="predicted"/>
<evidence type="ECO:0000256" key="2">
    <source>
        <dbReference type="SAM" id="Phobius"/>
    </source>
</evidence>
<dbReference type="EMBL" id="JAHKSW010000004">
    <property type="protein sequence ID" value="KAG7333522.1"/>
    <property type="molecule type" value="Genomic_DNA"/>
</dbReference>
<evidence type="ECO:0000256" key="1">
    <source>
        <dbReference type="SAM" id="MobiDB-lite"/>
    </source>
</evidence>
<keyword evidence="2" id="KW-1133">Transmembrane helix</keyword>
<evidence type="ECO:0000313" key="4">
    <source>
        <dbReference type="Proteomes" id="UP000824219"/>
    </source>
</evidence>
<keyword evidence="2" id="KW-0472">Membrane</keyword>
<accession>A0A9D3P339</accession>
<reference evidence="3 4" key="1">
    <citation type="submission" date="2021-06" db="EMBL/GenBank/DDBJ databases">
        <title>Chromosome-level genome assembly of the red-tail catfish (Hemibagrus wyckioides).</title>
        <authorList>
            <person name="Shao F."/>
        </authorList>
    </citation>
    <scope>NUCLEOTIDE SEQUENCE [LARGE SCALE GENOMIC DNA]</scope>
    <source>
        <strain evidence="3">EC202008001</strain>
        <tissue evidence="3">Blood</tissue>
    </source>
</reference>
<organism evidence="3 4">
    <name type="scientific">Hemibagrus wyckioides</name>
    <dbReference type="NCBI Taxonomy" id="337641"/>
    <lineage>
        <taxon>Eukaryota</taxon>
        <taxon>Metazoa</taxon>
        <taxon>Chordata</taxon>
        <taxon>Craniata</taxon>
        <taxon>Vertebrata</taxon>
        <taxon>Euteleostomi</taxon>
        <taxon>Actinopterygii</taxon>
        <taxon>Neopterygii</taxon>
        <taxon>Teleostei</taxon>
        <taxon>Ostariophysi</taxon>
        <taxon>Siluriformes</taxon>
        <taxon>Bagridae</taxon>
        <taxon>Hemibagrus</taxon>
    </lineage>
</organism>
<feature type="transmembrane region" description="Helical" evidence="2">
    <location>
        <begin position="23"/>
        <end position="45"/>
    </location>
</feature>
<dbReference type="Proteomes" id="UP000824219">
    <property type="component" value="Linkage Group LG04"/>
</dbReference>
<comment type="caution">
    <text evidence="3">The sequence shown here is derived from an EMBL/GenBank/DDBJ whole genome shotgun (WGS) entry which is preliminary data.</text>
</comment>
<feature type="region of interest" description="Disordered" evidence="1">
    <location>
        <begin position="56"/>
        <end position="89"/>
    </location>
</feature>
<evidence type="ECO:0000313" key="3">
    <source>
        <dbReference type="EMBL" id="KAG7333522.1"/>
    </source>
</evidence>
<sequence length="89" mass="9589">MSGEPAPNPPPLLSRINPPGPGFMLHLCTLISLIRASVLSPLGLLAMEHSGMRAQEASKVQLHSRTRLRPPSGSEGSLGRLIWQDDRVS</sequence>
<name>A0A9D3P339_9TELE</name>
<dbReference type="AlphaFoldDB" id="A0A9D3P339"/>
<gene>
    <name evidence="3" type="ORF">KOW79_003657</name>
</gene>
<keyword evidence="2" id="KW-0812">Transmembrane</keyword>
<keyword evidence="4" id="KW-1185">Reference proteome</keyword>